<feature type="transmembrane region" description="Helical" evidence="5">
    <location>
        <begin position="80"/>
        <end position="104"/>
    </location>
</feature>
<feature type="transmembrane region" description="Helical" evidence="5">
    <location>
        <begin position="50"/>
        <end position="73"/>
    </location>
</feature>
<dbReference type="WBParaSite" id="MCU_013317-RA">
    <property type="protein sequence ID" value="MCU_013317-RA"/>
    <property type="gene ID" value="MCU_013317"/>
</dbReference>
<feature type="transmembrane region" description="Helical" evidence="5">
    <location>
        <begin position="12"/>
        <end position="38"/>
    </location>
</feature>
<evidence type="ECO:0000313" key="6">
    <source>
        <dbReference type="WBParaSite" id="MCU_013317-RA"/>
    </source>
</evidence>
<dbReference type="PRINTS" id="PR00259">
    <property type="entry name" value="TMFOUR"/>
</dbReference>
<dbReference type="PANTHER" id="PTHR19282:SF456">
    <property type="entry name" value="CD63 MOLECULE"/>
    <property type="match status" value="1"/>
</dbReference>
<keyword evidence="3 5" id="KW-1133">Transmembrane helix</keyword>
<sequence>MACSCSETANKIIVSIFSLIVLFFGSACLFYGVILVVMASRAVSGIPIGYFVFIIVIGIVVVVIALLGFIGAWKRNRCMLLTFATLAGILFVIELAAASLIFVAQTQFVRLLGFALQQQISAIEDSSPD</sequence>
<evidence type="ECO:0000256" key="2">
    <source>
        <dbReference type="ARBA" id="ARBA00022692"/>
    </source>
</evidence>
<accession>A0A5K3FZV8</accession>
<dbReference type="Pfam" id="PF00335">
    <property type="entry name" value="Tetraspanin"/>
    <property type="match status" value="1"/>
</dbReference>
<evidence type="ECO:0000256" key="5">
    <source>
        <dbReference type="SAM" id="Phobius"/>
    </source>
</evidence>
<comment type="subcellular location">
    <subcellularLocation>
        <location evidence="1">Membrane</location>
        <topology evidence="1">Multi-pass membrane protein</topology>
    </subcellularLocation>
</comment>
<keyword evidence="4 5" id="KW-0472">Membrane</keyword>
<protein>
    <submittedName>
        <fullName evidence="6">Tetraspanin</fullName>
    </submittedName>
</protein>
<dbReference type="InterPro" id="IPR018499">
    <property type="entry name" value="Tetraspanin/Peripherin"/>
</dbReference>
<organism evidence="6">
    <name type="scientific">Mesocestoides corti</name>
    <name type="common">Flatworm</name>
    <dbReference type="NCBI Taxonomy" id="53468"/>
    <lineage>
        <taxon>Eukaryota</taxon>
        <taxon>Metazoa</taxon>
        <taxon>Spiralia</taxon>
        <taxon>Lophotrochozoa</taxon>
        <taxon>Platyhelminthes</taxon>
        <taxon>Cestoda</taxon>
        <taxon>Eucestoda</taxon>
        <taxon>Cyclophyllidea</taxon>
        <taxon>Mesocestoididae</taxon>
        <taxon>Mesocestoides</taxon>
    </lineage>
</organism>
<proteinExistence type="predicted"/>
<dbReference type="AlphaFoldDB" id="A0A5K3FZV8"/>
<reference evidence="6" key="1">
    <citation type="submission" date="2019-11" db="UniProtKB">
        <authorList>
            <consortium name="WormBaseParasite"/>
        </authorList>
    </citation>
    <scope>IDENTIFICATION</scope>
</reference>
<evidence type="ECO:0000256" key="1">
    <source>
        <dbReference type="ARBA" id="ARBA00004141"/>
    </source>
</evidence>
<evidence type="ECO:0000256" key="3">
    <source>
        <dbReference type="ARBA" id="ARBA00022989"/>
    </source>
</evidence>
<dbReference type="GO" id="GO:0005886">
    <property type="term" value="C:plasma membrane"/>
    <property type="evidence" value="ECO:0007669"/>
    <property type="project" value="TreeGrafter"/>
</dbReference>
<dbReference type="PANTHER" id="PTHR19282">
    <property type="entry name" value="TETRASPANIN"/>
    <property type="match status" value="1"/>
</dbReference>
<name>A0A5K3FZV8_MESCO</name>
<evidence type="ECO:0000256" key="4">
    <source>
        <dbReference type="ARBA" id="ARBA00023136"/>
    </source>
</evidence>
<keyword evidence="2 5" id="KW-0812">Transmembrane</keyword>